<keyword evidence="3" id="KW-1185">Reference proteome</keyword>
<dbReference type="AlphaFoldDB" id="A0A067QFF2"/>
<dbReference type="PANTHER" id="PTHR32487">
    <property type="entry name" value="3-OXO-DELTA(4,5)-STEROID 5-BETA-REDUCTASE"/>
    <property type="match status" value="1"/>
</dbReference>
<protein>
    <recommendedName>
        <fullName evidence="1">PRISE-like Rossmann-fold domain-containing protein</fullName>
    </recommendedName>
</protein>
<accession>A0A067QFF2</accession>
<sequence>MSNHALVFGASGISGIPILRNLLSNPAFSLVTGLTSRPFSLDPLTQKVLEIDTSSPKLQLVSGLDLSDPTDHVRGFLKTNVKKINTVTHVFFVAFKEVPQDPDEETRLNIGFVRHGIGAIDSLASESLKFVVLQTGGKAYGVQYQEYVEVNAPLKEESPRVPEPFASKIFYYGQVDALRELSKDKKWSWAEVRPDVIVGTVPRGNFMNAAVGIAIYLSMKSVLEPGSTVEYPGTGDAYTTRHSDSDHDVSARFQIHLALKAGDSEEGRKKLSGKAYNIVDGPEPVTWSTKWPALCTYFGLEGAPPPTPITPPRMEDFYLSTPLQQYVDKNKEEYLTRLKQKGLNTATIEETLNQGGSSMRFAGIILIFGGRDRFYDLTNAREVAEFTETVDPVNSYITQFAKMKELGIIP</sequence>
<name>A0A067QFF2_9AGAM</name>
<dbReference type="InterPro" id="IPR036291">
    <property type="entry name" value="NAD(P)-bd_dom_sf"/>
</dbReference>
<dbReference type="PANTHER" id="PTHR32487:SF8">
    <property type="entry name" value="NAD-DEPENDENT EPIMERASE_DEHYDRATASE DOMAIN-CONTAINING PROTEIN"/>
    <property type="match status" value="1"/>
</dbReference>
<reference evidence="3" key="1">
    <citation type="journal article" date="2014" name="Proc. Natl. Acad. Sci. U.S.A.">
        <title>Extensive sampling of basidiomycete genomes demonstrates inadequacy of the white-rot/brown-rot paradigm for wood decay fungi.</title>
        <authorList>
            <person name="Riley R."/>
            <person name="Salamov A.A."/>
            <person name="Brown D.W."/>
            <person name="Nagy L.G."/>
            <person name="Floudas D."/>
            <person name="Held B.W."/>
            <person name="Levasseur A."/>
            <person name="Lombard V."/>
            <person name="Morin E."/>
            <person name="Otillar R."/>
            <person name="Lindquist E.A."/>
            <person name="Sun H."/>
            <person name="LaButti K.M."/>
            <person name="Schmutz J."/>
            <person name="Jabbour D."/>
            <person name="Luo H."/>
            <person name="Baker S.E."/>
            <person name="Pisabarro A.G."/>
            <person name="Walton J.D."/>
            <person name="Blanchette R.A."/>
            <person name="Henrissat B."/>
            <person name="Martin F."/>
            <person name="Cullen D."/>
            <person name="Hibbett D.S."/>
            <person name="Grigoriev I.V."/>
        </authorList>
    </citation>
    <scope>NUCLEOTIDE SEQUENCE [LARGE SCALE GENOMIC DNA]</scope>
    <source>
        <strain evidence="3">MUCL 33604</strain>
    </source>
</reference>
<dbReference type="InterPro" id="IPR055222">
    <property type="entry name" value="PRISE-like_Rossmann-fold"/>
</dbReference>
<dbReference type="Gene3D" id="3.40.50.720">
    <property type="entry name" value="NAD(P)-binding Rossmann-like Domain"/>
    <property type="match status" value="1"/>
</dbReference>
<dbReference type="InParanoid" id="A0A067QFF2"/>
<gene>
    <name evidence="2" type="ORF">JAAARDRAFT_30126</name>
</gene>
<dbReference type="Proteomes" id="UP000027265">
    <property type="component" value="Unassembled WGS sequence"/>
</dbReference>
<organism evidence="2 3">
    <name type="scientific">Jaapia argillacea MUCL 33604</name>
    <dbReference type="NCBI Taxonomy" id="933084"/>
    <lineage>
        <taxon>Eukaryota</taxon>
        <taxon>Fungi</taxon>
        <taxon>Dikarya</taxon>
        <taxon>Basidiomycota</taxon>
        <taxon>Agaricomycotina</taxon>
        <taxon>Agaricomycetes</taxon>
        <taxon>Agaricomycetidae</taxon>
        <taxon>Jaapiales</taxon>
        <taxon>Jaapiaceae</taxon>
        <taxon>Jaapia</taxon>
    </lineage>
</organism>
<evidence type="ECO:0000313" key="3">
    <source>
        <dbReference type="Proteomes" id="UP000027265"/>
    </source>
</evidence>
<dbReference type="OrthoDB" id="1731983at2759"/>
<dbReference type="Pfam" id="PF22917">
    <property type="entry name" value="PRISE"/>
    <property type="match status" value="1"/>
</dbReference>
<dbReference type="HOGENOM" id="CLU_030125_2_0_1"/>
<proteinExistence type="predicted"/>
<dbReference type="EMBL" id="KL197711">
    <property type="protein sequence ID" value="KDQ62242.1"/>
    <property type="molecule type" value="Genomic_DNA"/>
</dbReference>
<dbReference type="STRING" id="933084.A0A067QFF2"/>
<dbReference type="SUPFAM" id="SSF51735">
    <property type="entry name" value="NAD(P)-binding Rossmann-fold domains"/>
    <property type="match status" value="1"/>
</dbReference>
<evidence type="ECO:0000313" key="2">
    <source>
        <dbReference type="EMBL" id="KDQ62242.1"/>
    </source>
</evidence>
<feature type="domain" description="PRISE-like Rossmann-fold" evidence="1">
    <location>
        <begin position="5"/>
        <end position="410"/>
    </location>
</feature>
<evidence type="ECO:0000259" key="1">
    <source>
        <dbReference type="Pfam" id="PF22917"/>
    </source>
</evidence>
<dbReference type="FunCoup" id="A0A067QFF2">
    <property type="interactions" value="18"/>
</dbReference>